<protein>
    <recommendedName>
        <fullName evidence="4">Glycosyltransferase RgtA/B/C/D-like domain-containing protein</fullName>
    </recommendedName>
</protein>
<feature type="transmembrane region" description="Helical" evidence="1">
    <location>
        <begin position="277"/>
        <end position="296"/>
    </location>
</feature>
<keyword evidence="1" id="KW-0812">Transmembrane</keyword>
<feature type="transmembrane region" description="Helical" evidence="1">
    <location>
        <begin position="469"/>
        <end position="491"/>
    </location>
</feature>
<feature type="transmembrane region" description="Helical" evidence="1">
    <location>
        <begin position="388"/>
        <end position="405"/>
    </location>
</feature>
<feature type="transmembrane region" description="Helical" evidence="1">
    <location>
        <begin position="66"/>
        <end position="84"/>
    </location>
</feature>
<gene>
    <name evidence="2" type="ORF">COY66_00350</name>
</gene>
<feature type="transmembrane region" description="Helical" evidence="1">
    <location>
        <begin position="138"/>
        <end position="169"/>
    </location>
</feature>
<feature type="transmembrane region" description="Helical" evidence="1">
    <location>
        <begin position="249"/>
        <end position="265"/>
    </location>
</feature>
<feature type="transmembrane region" description="Helical" evidence="1">
    <location>
        <begin position="181"/>
        <end position="198"/>
    </location>
</feature>
<comment type="caution">
    <text evidence="2">The sequence shown here is derived from an EMBL/GenBank/DDBJ whole genome shotgun (WGS) entry which is preliminary data.</text>
</comment>
<organism evidence="2 3">
    <name type="scientific">Candidatus Kerfeldbacteria bacterium CG_4_10_14_0_8_um_filter_42_10</name>
    <dbReference type="NCBI Taxonomy" id="2014248"/>
    <lineage>
        <taxon>Bacteria</taxon>
        <taxon>Candidatus Kerfeldiibacteriota</taxon>
    </lineage>
</organism>
<keyword evidence="1" id="KW-1133">Transmembrane helix</keyword>
<dbReference type="AlphaFoldDB" id="A0A2M7RKV2"/>
<feature type="transmembrane region" description="Helical" evidence="1">
    <location>
        <begin position="414"/>
        <end position="432"/>
    </location>
</feature>
<feature type="transmembrane region" description="Helical" evidence="1">
    <location>
        <begin position="349"/>
        <end position="368"/>
    </location>
</feature>
<dbReference type="EMBL" id="PFMD01000002">
    <property type="protein sequence ID" value="PIY97334.1"/>
    <property type="molecule type" value="Genomic_DNA"/>
</dbReference>
<feature type="transmembrane region" description="Helical" evidence="1">
    <location>
        <begin position="34"/>
        <end position="54"/>
    </location>
</feature>
<keyword evidence="1" id="KW-0472">Membrane</keyword>
<evidence type="ECO:0000313" key="3">
    <source>
        <dbReference type="Proteomes" id="UP000230779"/>
    </source>
</evidence>
<accession>A0A2M7RKV2</accession>
<feature type="transmembrane region" description="Helical" evidence="1">
    <location>
        <begin position="321"/>
        <end position="340"/>
    </location>
</feature>
<feature type="transmembrane region" description="Helical" evidence="1">
    <location>
        <begin position="204"/>
        <end position="220"/>
    </location>
</feature>
<proteinExistence type="predicted"/>
<feature type="transmembrane region" description="Helical" evidence="1">
    <location>
        <begin position="444"/>
        <end position="462"/>
    </location>
</feature>
<evidence type="ECO:0000256" key="1">
    <source>
        <dbReference type="SAM" id="Phobius"/>
    </source>
</evidence>
<dbReference type="Proteomes" id="UP000230779">
    <property type="component" value="Unassembled WGS sequence"/>
</dbReference>
<sequence>MPLKKSFLSICLSFSIYLTVILGLAVFGYFTYGVVMPVTAGFVLISLFFFFLGIRNASKKNFNKTAAVCFTLIFLFVLIIGFFHHDLPTSRDDLSYIYGADRLVDSHSLKWEDYFSRPVHGVRNLEGDLFTSQFLPVYIVYLAVYYLFGGLSLLFWANVLLMFFTLGVIYYLVKNLAGEKGSLLALIFLLSSYVFLWFPKRTNVENVFIFLIWFGLWMLSEAVSKKKPLYLFCGLIPFSLLSLARAEGLIFFVFYLLVSGFLIIFKYKKELRDKTLLFLLPLLTVAANFILFYYYVKFYKANYIINQATDVLEGFNFNNPYVLSTIISILAILVAIYLFIRKKINYQKLLFWIILGTVALFELAIFVLEKSGDLTWFFYRTQYVLENFVFYFYFIYILVILFGLRKKIFTSQEFILTSVLLPAFLFIIEPNIALDQPWFMRRFYPTLIPLFIILSAIVLVRLRLERKKIVGLVFLVVLIGIIFTRPIFFAIEHEGIRDQLEEFNSKFPRDSLILMNPGWNWQKIAILQHYFYSYNALPNFDLYRNEEFENDLPSLISQYPNWENDDNDLISIINWKDNQSENRLLELIKKYNQVYIVTDRKNSNFFDGYADDNLERISSYNFIYQKLNAESNITGYIKSNSKIELKKIRKLQNNIPPNRIINHELSLDIYKVIDPLKYKYTEYILNTEQSQESSFVYKVIGDIEQRDYRNEIENLVSDVESISEE</sequence>
<feature type="transmembrane region" description="Helical" evidence="1">
    <location>
        <begin position="7"/>
        <end position="28"/>
    </location>
</feature>
<name>A0A2M7RKV2_9BACT</name>
<reference evidence="2 3" key="1">
    <citation type="submission" date="2017-09" db="EMBL/GenBank/DDBJ databases">
        <title>Depth-based differentiation of microbial function through sediment-hosted aquifers and enrichment of novel symbionts in the deep terrestrial subsurface.</title>
        <authorList>
            <person name="Probst A.J."/>
            <person name="Ladd B."/>
            <person name="Jarett J.K."/>
            <person name="Geller-Mcgrath D.E."/>
            <person name="Sieber C.M."/>
            <person name="Emerson J.B."/>
            <person name="Anantharaman K."/>
            <person name="Thomas B.C."/>
            <person name="Malmstrom R."/>
            <person name="Stieglmeier M."/>
            <person name="Klingl A."/>
            <person name="Woyke T."/>
            <person name="Ryan C.M."/>
            <person name="Banfield J.F."/>
        </authorList>
    </citation>
    <scope>NUCLEOTIDE SEQUENCE [LARGE SCALE GENOMIC DNA]</scope>
    <source>
        <strain evidence="2">CG_4_10_14_0_8_um_filter_42_10</strain>
    </source>
</reference>
<evidence type="ECO:0008006" key="4">
    <source>
        <dbReference type="Google" id="ProtNLM"/>
    </source>
</evidence>
<evidence type="ECO:0000313" key="2">
    <source>
        <dbReference type="EMBL" id="PIY97334.1"/>
    </source>
</evidence>